<dbReference type="SUPFAM" id="SSF51412">
    <property type="entry name" value="Inosine monophosphate dehydrogenase (IMPDH)"/>
    <property type="match status" value="1"/>
</dbReference>
<proteinExistence type="predicted"/>
<evidence type="ECO:0000256" key="4">
    <source>
        <dbReference type="ARBA" id="ARBA00022643"/>
    </source>
</evidence>
<dbReference type="Gene3D" id="3.20.20.70">
    <property type="entry name" value="Aldolase class I"/>
    <property type="match status" value="1"/>
</dbReference>
<dbReference type="AlphaFoldDB" id="A0A2P6ME07"/>
<evidence type="ECO:0000256" key="3">
    <source>
        <dbReference type="ARBA" id="ARBA00022630"/>
    </source>
</evidence>
<evidence type="ECO:0000256" key="5">
    <source>
        <dbReference type="ARBA" id="ARBA00023002"/>
    </source>
</evidence>
<comment type="function">
    <text evidence="1">Nitronate monooxygenase that uses molecular oxygen to catalyze the oxidative denitrification of alkyl nitronates. Acts on propionate 3-nitronate (P3N), the presumed physiological substrate. Probably functions in the detoxification of P3N, a metabolic poison produced by plants and fungi as a defense mechanism.</text>
</comment>
<reference evidence="6 7" key="1">
    <citation type="submission" date="2018-03" db="EMBL/GenBank/DDBJ databases">
        <title>Bacillus urumqiensis sp. nov., a moderately haloalkaliphilic bacterium isolated from a salt lake.</title>
        <authorList>
            <person name="Zhao B."/>
            <person name="Liao Z."/>
        </authorList>
    </citation>
    <scope>NUCLEOTIDE SEQUENCE [LARGE SCALE GENOMIC DNA]</scope>
    <source>
        <strain evidence="6 7">BZ-SZ-XJ18</strain>
    </source>
</reference>
<evidence type="ECO:0000313" key="6">
    <source>
        <dbReference type="EMBL" id="PRO64496.1"/>
    </source>
</evidence>
<evidence type="ECO:0000256" key="2">
    <source>
        <dbReference type="ARBA" id="ARBA00013457"/>
    </source>
</evidence>
<name>A0A2P6ME07_ALKUR</name>
<organism evidence="6 7">
    <name type="scientific">Alkalicoccus urumqiensis</name>
    <name type="common">Bacillus urumqiensis</name>
    <dbReference type="NCBI Taxonomy" id="1548213"/>
    <lineage>
        <taxon>Bacteria</taxon>
        <taxon>Bacillati</taxon>
        <taxon>Bacillota</taxon>
        <taxon>Bacilli</taxon>
        <taxon>Bacillales</taxon>
        <taxon>Bacillaceae</taxon>
        <taxon>Alkalicoccus</taxon>
    </lineage>
</organism>
<keyword evidence="4" id="KW-0288">FMN</keyword>
<dbReference type="PANTHER" id="PTHR32332:SF20">
    <property type="entry name" value="2-NITROPROPANE DIOXYGENASE-LIKE PROTEIN"/>
    <property type="match status" value="1"/>
</dbReference>
<dbReference type="OrthoDB" id="9778912at2"/>
<dbReference type="Pfam" id="PF03060">
    <property type="entry name" value="NMO"/>
    <property type="match status" value="1"/>
</dbReference>
<keyword evidence="7" id="KW-1185">Reference proteome</keyword>
<gene>
    <name evidence="6" type="ORF">C6I21_14305</name>
</gene>
<dbReference type="InterPro" id="IPR004136">
    <property type="entry name" value="NMO"/>
</dbReference>
<evidence type="ECO:0000313" key="7">
    <source>
        <dbReference type="Proteomes" id="UP000243650"/>
    </source>
</evidence>
<dbReference type="GO" id="GO:0051213">
    <property type="term" value="F:dioxygenase activity"/>
    <property type="evidence" value="ECO:0007669"/>
    <property type="project" value="UniProtKB-KW"/>
</dbReference>
<sequence length="323" mass="33929">MNDLTKRLGIQLPFIQGGMGNISEPILAAAVSNAGGLGTIGAGTRSAAEVKTLIRELKTRTDKPFALNIPISVNEEARALAQLAVEEHVPVVSLSAGNPAPFLQKLKEHKKAVIVVVSSARQAVKAEAAGADVLVAEGTEAAGINASQELTTLTLLPLVCRAVSIPAAAAGGVSDGASFAAVLSLGAQGAQLGTRLIATEEAQVHQHYKDALIQSGEQATIVVGRRYGRVRRLLDTPYARMLERLESEEENDARYMEKTDEESHIRGAVHGRLDAGHTNAGQAAAGITDHPPVRVVLENILHGAEAQLLQASRSLSSFSTEQL</sequence>
<keyword evidence="3" id="KW-0285">Flavoprotein</keyword>
<dbReference type="PANTHER" id="PTHR32332">
    <property type="entry name" value="2-NITROPROPANE DIOXYGENASE"/>
    <property type="match status" value="1"/>
</dbReference>
<protein>
    <recommendedName>
        <fullName evidence="2">Probable nitronate monooxygenase</fullName>
    </recommendedName>
</protein>
<keyword evidence="6" id="KW-0223">Dioxygenase</keyword>
<evidence type="ECO:0000256" key="1">
    <source>
        <dbReference type="ARBA" id="ARBA00003535"/>
    </source>
</evidence>
<comment type="caution">
    <text evidence="6">The sequence shown here is derived from an EMBL/GenBank/DDBJ whole genome shotgun (WGS) entry which is preliminary data.</text>
</comment>
<dbReference type="Proteomes" id="UP000243650">
    <property type="component" value="Unassembled WGS sequence"/>
</dbReference>
<accession>A0A2P6ME07</accession>
<dbReference type="CDD" id="cd04730">
    <property type="entry name" value="NPD_like"/>
    <property type="match status" value="1"/>
</dbReference>
<dbReference type="InterPro" id="IPR013785">
    <property type="entry name" value="Aldolase_TIM"/>
</dbReference>
<dbReference type="EMBL" id="PVNS01000015">
    <property type="protein sequence ID" value="PRO64496.1"/>
    <property type="molecule type" value="Genomic_DNA"/>
</dbReference>
<dbReference type="GO" id="GO:0018580">
    <property type="term" value="F:nitronate monooxygenase activity"/>
    <property type="evidence" value="ECO:0007669"/>
    <property type="project" value="InterPro"/>
</dbReference>
<keyword evidence="5" id="KW-0560">Oxidoreductase</keyword>
<dbReference type="RefSeq" id="WP_105960160.1">
    <property type="nucleotide sequence ID" value="NZ_PVNS01000015.1"/>
</dbReference>